<protein>
    <submittedName>
        <fullName evidence="1">Uncharacterized protein</fullName>
    </submittedName>
</protein>
<evidence type="ECO:0000313" key="1">
    <source>
        <dbReference type="EMBL" id="CAA9587990.1"/>
    </source>
</evidence>
<proteinExistence type="predicted"/>
<dbReference type="AlphaFoldDB" id="A0A6J4VX62"/>
<organism evidence="1">
    <name type="scientific">uncultured Thermomicrobiales bacterium</name>
    <dbReference type="NCBI Taxonomy" id="1645740"/>
    <lineage>
        <taxon>Bacteria</taxon>
        <taxon>Pseudomonadati</taxon>
        <taxon>Thermomicrobiota</taxon>
        <taxon>Thermomicrobia</taxon>
        <taxon>Thermomicrobiales</taxon>
        <taxon>environmental samples</taxon>
    </lineage>
</organism>
<sequence>MHQDEHQAMTDAPIACSLTTPALRAREHVLKREIFVGIQEMRELPDGYALRFPGDGA</sequence>
<gene>
    <name evidence="1" type="ORF">AVDCRST_MAG18-4265</name>
</gene>
<reference evidence="1" key="1">
    <citation type="submission" date="2020-02" db="EMBL/GenBank/DDBJ databases">
        <authorList>
            <person name="Meier V. D."/>
        </authorList>
    </citation>
    <scope>NUCLEOTIDE SEQUENCE</scope>
    <source>
        <strain evidence="1">AVDCRST_MAG18</strain>
    </source>
</reference>
<dbReference type="EMBL" id="CADCWN010000341">
    <property type="protein sequence ID" value="CAA9587990.1"/>
    <property type="molecule type" value="Genomic_DNA"/>
</dbReference>
<name>A0A6J4VX62_9BACT</name>
<accession>A0A6J4VX62</accession>